<accession>A0A846XK41</accession>
<name>A0A846XK41_9NOCA</name>
<keyword evidence="2" id="KW-0808">Transferase</keyword>
<evidence type="ECO:0000313" key="3">
    <source>
        <dbReference type="Proteomes" id="UP000565715"/>
    </source>
</evidence>
<feature type="domain" description="Polymerase nucleotidyl transferase" evidence="1">
    <location>
        <begin position="11"/>
        <end position="50"/>
    </location>
</feature>
<proteinExistence type="predicted"/>
<dbReference type="GO" id="GO:0016779">
    <property type="term" value="F:nucleotidyltransferase activity"/>
    <property type="evidence" value="ECO:0007669"/>
    <property type="project" value="InterPro"/>
</dbReference>
<dbReference type="CDD" id="cd05403">
    <property type="entry name" value="NT_KNTase_like"/>
    <property type="match status" value="1"/>
</dbReference>
<dbReference type="Gene3D" id="3.30.460.10">
    <property type="entry name" value="Beta Polymerase, domain 2"/>
    <property type="match status" value="1"/>
</dbReference>
<sequence length="240" mass="26058">MSIDGFDIARSLVCERFPGARAAWLGGSTVLGMATPTSDLDISVLFDGRPAPYSESLRYQGWPVELFVHTEEAMRHFLAKDRKDRRPATLRLIGRSLVLLDNDGSGESLREGCATQLAAGPDPLTAQELQSARYGITDRLDDLVGCADDDERLLIATDLWQATADLLLTGHGHWTGTGKWLHRELAAFDHHAGTEYAKALAHGVRSVAQGNPEPIVETVTQALTIFGGRFFDGFTAQGPA</sequence>
<organism evidence="2 3">
    <name type="scientific">Nocardia speluncae</name>
    <dbReference type="NCBI Taxonomy" id="419477"/>
    <lineage>
        <taxon>Bacteria</taxon>
        <taxon>Bacillati</taxon>
        <taxon>Actinomycetota</taxon>
        <taxon>Actinomycetes</taxon>
        <taxon>Mycobacteriales</taxon>
        <taxon>Nocardiaceae</taxon>
        <taxon>Nocardia</taxon>
    </lineage>
</organism>
<dbReference type="EMBL" id="JAAXOO010000004">
    <property type="protein sequence ID" value="NKY34953.1"/>
    <property type="molecule type" value="Genomic_DNA"/>
</dbReference>
<dbReference type="Pfam" id="PF01909">
    <property type="entry name" value="NTP_transf_2"/>
    <property type="match status" value="1"/>
</dbReference>
<dbReference type="SUPFAM" id="SSF81301">
    <property type="entry name" value="Nucleotidyltransferase"/>
    <property type="match status" value="1"/>
</dbReference>
<keyword evidence="3" id="KW-1185">Reference proteome</keyword>
<dbReference type="InterPro" id="IPR043519">
    <property type="entry name" value="NT_sf"/>
</dbReference>
<dbReference type="RefSeq" id="WP_068043592.1">
    <property type="nucleotide sequence ID" value="NZ_JAAXOO010000004.1"/>
</dbReference>
<reference evidence="2 3" key="1">
    <citation type="submission" date="2020-04" db="EMBL/GenBank/DDBJ databases">
        <title>MicrobeNet Type strains.</title>
        <authorList>
            <person name="Nicholson A.C."/>
        </authorList>
    </citation>
    <scope>NUCLEOTIDE SEQUENCE [LARGE SCALE GENOMIC DNA]</scope>
    <source>
        <strain evidence="2 3">DSM 45078</strain>
    </source>
</reference>
<evidence type="ECO:0000259" key="1">
    <source>
        <dbReference type="Pfam" id="PF01909"/>
    </source>
</evidence>
<gene>
    <name evidence="2" type="ORF">HGA13_18015</name>
</gene>
<dbReference type="AlphaFoldDB" id="A0A846XK41"/>
<comment type="caution">
    <text evidence="2">The sequence shown here is derived from an EMBL/GenBank/DDBJ whole genome shotgun (WGS) entry which is preliminary data.</text>
</comment>
<dbReference type="Proteomes" id="UP000565715">
    <property type="component" value="Unassembled WGS sequence"/>
</dbReference>
<dbReference type="InterPro" id="IPR002934">
    <property type="entry name" value="Polymerase_NTP_transf_dom"/>
</dbReference>
<protein>
    <submittedName>
        <fullName evidence="2">Nucleotidyltransferase domain-containing protein</fullName>
    </submittedName>
</protein>
<evidence type="ECO:0000313" key="2">
    <source>
        <dbReference type="EMBL" id="NKY34953.1"/>
    </source>
</evidence>